<comment type="caution">
    <text evidence="1">The sequence shown here is derived from an EMBL/GenBank/DDBJ whole genome shotgun (WGS) entry which is preliminary data.</text>
</comment>
<dbReference type="EMBL" id="BMIW01000018">
    <property type="protein sequence ID" value="GGG03224.1"/>
    <property type="molecule type" value="Genomic_DNA"/>
</dbReference>
<reference evidence="2" key="1">
    <citation type="journal article" date="2019" name="Int. J. Syst. Evol. Microbiol.">
        <title>The Global Catalogue of Microorganisms (GCM) 10K type strain sequencing project: providing services to taxonomists for standard genome sequencing and annotation.</title>
        <authorList>
            <consortium name="The Broad Institute Genomics Platform"/>
            <consortium name="The Broad Institute Genome Sequencing Center for Infectious Disease"/>
            <person name="Wu L."/>
            <person name="Ma J."/>
        </authorList>
    </citation>
    <scope>NUCLEOTIDE SEQUENCE [LARGE SCALE GENOMIC DNA]</scope>
    <source>
        <strain evidence="2">CGMCC 1.15420</strain>
    </source>
</reference>
<keyword evidence="2" id="KW-1185">Reference proteome</keyword>
<name>A0ABQ1VZ30_9BACL</name>
<accession>A0ABQ1VZ30</accession>
<protein>
    <recommendedName>
        <fullName evidence="3">Nucleotidyltransferase family protein</fullName>
    </recommendedName>
</protein>
<dbReference type="RefSeq" id="WP_120463562.1">
    <property type="nucleotide sequence ID" value="NZ_BMIW01000018.1"/>
</dbReference>
<dbReference type="Pfam" id="PF14907">
    <property type="entry name" value="NTP_transf_5"/>
    <property type="match status" value="1"/>
</dbReference>
<evidence type="ECO:0000313" key="1">
    <source>
        <dbReference type="EMBL" id="GGG03224.1"/>
    </source>
</evidence>
<evidence type="ECO:0008006" key="3">
    <source>
        <dbReference type="Google" id="ProtNLM"/>
    </source>
</evidence>
<dbReference type="Proteomes" id="UP000608420">
    <property type="component" value="Unassembled WGS sequence"/>
</dbReference>
<sequence>MMRLPVESLSKERQLVILCSRGDWNEEQENQARELLGGYLDWKDILYQGLTHRVLNMMYYHLKRMKLLDLVEEEVVKVMKNQSKVYAMRNQYYFEELGAIYERFHEQGLKAAILKGNYLAANVYPSIETRTFNDLDLLISMEDSAQFVRILEDMGYIQGEYDRNTDMIIPGTRKQKMMHQMATHELQECLKKTEHPFVSLLQVDLNHDILWKGNCPYRISTPLLLSRLREVEVFGYKSYVLNHEDFLIQLSCHLYKEAVMLNWIADLRDLKLYKFSDILLYIEKYEHEIKWDQLLAFCEEHGCEKVIYYAFYYVNYIYGEVIPSWVMEALEPEDKGYLDEYGIENETTARWEADFFTRMFDSARVLQVSEEMMGPRDRFWSSRKEQIQVGGEG</sequence>
<evidence type="ECO:0000313" key="2">
    <source>
        <dbReference type="Proteomes" id="UP000608420"/>
    </source>
</evidence>
<organism evidence="1 2">
    <name type="scientific">Paenibacillus aceti</name>
    <dbReference type="NCBI Taxonomy" id="1820010"/>
    <lineage>
        <taxon>Bacteria</taxon>
        <taxon>Bacillati</taxon>
        <taxon>Bacillota</taxon>
        <taxon>Bacilli</taxon>
        <taxon>Bacillales</taxon>
        <taxon>Paenibacillaceae</taxon>
        <taxon>Paenibacillus</taxon>
    </lineage>
</organism>
<dbReference type="InterPro" id="IPR039498">
    <property type="entry name" value="NTP_transf_5"/>
</dbReference>
<proteinExistence type="predicted"/>
<gene>
    <name evidence="1" type="ORF">GCM10010913_26240</name>
</gene>